<evidence type="ECO:0000313" key="1">
    <source>
        <dbReference type="EMBL" id="PNP93164.1"/>
    </source>
</evidence>
<organism evidence="1 2">
    <name type="scientific">Hoylesella timonensis</name>
    <dbReference type="NCBI Taxonomy" id="386414"/>
    <lineage>
        <taxon>Bacteria</taxon>
        <taxon>Pseudomonadati</taxon>
        <taxon>Bacteroidota</taxon>
        <taxon>Bacteroidia</taxon>
        <taxon>Bacteroidales</taxon>
        <taxon>Prevotellaceae</taxon>
        <taxon>Hoylesella</taxon>
    </lineage>
</organism>
<gene>
    <name evidence="1" type="ORF">BFS16_09575</name>
</gene>
<comment type="caution">
    <text evidence="1">The sequence shown here is derived from an EMBL/GenBank/DDBJ whole genome shotgun (WGS) entry which is preliminary data.</text>
</comment>
<proteinExistence type="predicted"/>
<dbReference type="EMBL" id="NBAX01000008">
    <property type="protein sequence ID" value="PNP93164.1"/>
    <property type="molecule type" value="Genomic_DNA"/>
</dbReference>
<reference evidence="1 2" key="1">
    <citation type="submission" date="2017-03" db="EMBL/GenBank/DDBJ databases">
        <authorList>
            <person name="Afonso C.L."/>
            <person name="Miller P.J."/>
            <person name="Scott M.A."/>
            <person name="Spackman E."/>
            <person name="Goraichik I."/>
            <person name="Dimitrov K.M."/>
            <person name="Suarez D.L."/>
            <person name="Swayne D.E."/>
        </authorList>
    </citation>
    <scope>NUCLEOTIDE SEQUENCE [LARGE SCALE GENOMIC DNA]</scope>
    <source>
        <strain evidence="1 2">DNF00076</strain>
    </source>
</reference>
<evidence type="ECO:0000313" key="2">
    <source>
        <dbReference type="Proteomes" id="UP000236634"/>
    </source>
</evidence>
<sequence length="65" mass="7690">MSAFIAEKYLEKIKNHVLHVAQRATNSSFTIAGLQRITMFRKNFLVLLHKLVFRIFTPIERKFLL</sequence>
<protein>
    <submittedName>
        <fullName evidence="1">Uncharacterized protein</fullName>
    </submittedName>
</protein>
<name>A0A2K0XF62_9BACT</name>
<dbReference type="AlphaFoldDB" id="A0A2K0XF62"/>
<dbReference type="Proteomes" id="UP000236634">
    <property type="component" value="Unassembled WGS sequence"/>
</dbReference>
<accession>A0A2K0XF62</accession>